<organism evidence="5 6">
    <name type="scientific">Spirosoma rhododendri</name>
    <dbReference type="NCBI Taxonomy" id="2728024"/>
    <lineage>
        <taxon>Bacteria</taxon>
        <taxon>Pseudomonadati</taxon>
        <taxon>Bacteroidota</taxon>
        <taxon>Cytophagia</taxon>
        <taxon>Cytophagales</taxon>
        <taxon>Cytophagaceae</taxon>
        <taxon>Spirosoma</taxon>
    </lineage>
</organism>
<feature type="domain" description="DUF11" evidence="3">
    <location>
        <begin position="504"/>
        <end position="608"/>
    </location>
</feature>
<feature type="compositionally biased region" description="Polar residues" evidence="2">
    <location>
        <begin position="631"/>
        <end position="644"/>
    </location>
</feature>
<keyword evidence="6" id="KW-1185">Reference proteome</keyword>
<dbReference type="SUPFAM" id="SSF52266">
    <property type="entry name" value="SGNH hydrolase"/>
    <property type="match status" value="1"/>
</dbReference>
<feature type="region of interest" description="Disordered" evidence="2">
    <location>
        <begin position="631"/>
        <end position="657"/>
    </location>
</feature>
<evidence type="ECO:0000256" key="1">
    <source>
        <dbReference type="ARBA" id="ARBA00022801"/>
    </source>
</evidence>
<dbReference type="Pfam" id="PF03629">
    <property type="entry name" value="SASA"/>
    <property type="match status" value="1"/>
</dbReference>
<feature type="domain" description="Sialate O-acetylesterase" evidence="4">
    <location>
        <begin position="184"/>
        <end position="345"/>
    </location>
</feature>
<dbReference type="InterPro" id="IPR013783">
    <property type="entry name" value="Ig-like_fold"/>
</dbReference>
<evidence type="ECO:0000259" key="3">
    <source>
        <dbReference type="Pfam" id="PF01345"/>
    </source>
</evidence>
<dbReference type="EMBL" id="CP051677">
    <property type="protein sequence ID" value="QJD81199.1"/>
    <property type="molecule type" value="Genomic_DNA"/>
</dbReference>
<evidence type="ECO:0000313" key="5">
    <source>
        <dbReference type="EMBL" id="QJD81199.1"/>
    </source>
</evidence>
<dbReference type="PANTHER" id="PTHR34819">
    <property type="entry name" value="LARGE CYSTEINE-RICH PERIPLASMIC PROTEIN OMCB"/>
    <property type="match status" value="1"/>
</dbReference>
<dbReference type="PANTHER" id="PTHR34819:SF3">
    <property type="entry name" value="CELL SURFACE PROTEIN"/>
    <property type="match status" value="1"/>
</dbReference>
<name>A0A7L5DRW1_9BACT</name>
<dbReference type="InterPro" id="IPR047589">
    <property type="entry name" value="DUF11_rpt"/>
</dbReference>
<evidence type="ECO:0000256" key="2">
    <source>
        <dbReference type="SAM" id="MobiDB-lite"/>
    </source>
</evidence>
<reference evidence="5 6" key="1">
    <citation type="submission" date="2020-04" db="EMBL/GenBank/DDBJ databases">
        <title>Genome sequencing of novel species.</title>
        <authorList>
            <person name="Heo J."/>
            <person name="Kim S.-J."/>
            <person name="Kim J.-S."/>
            <person name="Hong S.-B."/>
            <person name="Kwon S.-W."/>
        </authorList>
    </citation>
    <scope>NUCLEOTIDE SEQUENCE [LARGE SCALE GENOMIC DNA]</scope>
    <source>
        <strain evidence="5 6">CJU-R4</strain>
    </source>
</reference>
<dbReference type="Proteomes" id="UP000501128">
    <property type="component" value="Chromosome"/>
</dbReference>
<feature type="region of interest" description="Disordered" evidence="2">
    <location>
        <begin position="757"/>
        <end position="802"/>
    </location>
</feature>
<dbReference type="GO" id="GO:0016788">
    <property type="term" value="F:hydrolase activity, acting on ester bonds"/>
    <property type="evidence" value="ECO:0007669"/>
    <property type="project" value="UniProtKB-ARBA"/>
</dbReference>
<dbReference type="NCBIfam" id="TIGR01451">
    <property type="entry name" value="B_ant_repeat"/>
    <property type="match status" value="2"/>
</dbReference>
<dbReference type="Gene3D" id="2.60.40.10">
    <property type="entry name" value="Immunoglobulins"/>
    <property type="match status" value="2"/>
</dbReference>
<protein>
    <submittedName>
        <fullName evidence="5">DUF11 domain-containing protein</fullName>
    </submittedName>
</protein>
<dbReference type="Pfam" id="PF01345">
    <property type="entry name" value="DUF11"/>
    <property type="match status" value="2"/>
</dbReference>
<feature type="domain" description="DUF11" evidence="3">
    <location>
        <begin position="663"/>
        <end position="769"/>
    </location>
</feature>
<accession>A0A7L5DRW1</accession>
<sequence>MVVQRDNNNRATVQIAGSYAQLLDAVEARAVARASGQGTTTGWTSLQTNPVNGQFSGTLPVSGGWYSIEVRGLRNGQTVATDAVARFGVGEVFAILGHSNAQGSSCVIGGTDYCPTIDGAVDDRVTVVPVDQSTPEFRAYEQTASTTYLPGLVFGQLATYSGLSPFARFCWLWGRMGDLLVQRINVPVLIYNGGFGGTNMEQNYKAAYDIPFSHGFVNYSIRMPYANIRNIMNMYVPATGLRSVLIHHGENDRGNATDDIRTQYYGVIDKVRQESSKPNLPMLIAISSYANGRFDNVRSAQTQVLSRTNYNVFQGPDLDNMTDRPDGIHYSPNGQRAVAQLWSDAISDDFFRNSQPYLAEQQPLISVACATGNQVQITLPASATYTWNTGSSDQSLTVGAGTYSARLRSAQNKITFPPAITVPSEIRPADPTISVQGPAQFCLPGNTILTSSYAGSGSNVWNTGVNTNSLSINGSGLYSVQAKGAAYGCLSNPASLSISPAGSDLSISMAVSRRTLLVGDTATFTLTVRNEGACQVRSATIADRLPANLVAVSSPTMQLSNGMVLGTLATLAPGQSSSFRYVARMQAAGVYQNAAEIMTQDGPDPDSQPGSGTDDGQDDEAHVDLRATSIDSNNATFASPNPNQVPLPAVQGNQPTPDPNKADLSLTMQVDRRAAVIGQLVSVSLTVSNLGGQTVGQAVVLNQLPSGLTFVSSSDFTATGNGTLLSASVNSLQAGSRATVSFVARTTATGTLTNMAQINSSTQPDPDSTPGNGYTNGEDDTAQLDLRVTGLSGGRQGAVSRK</sequence>
<evidence type="ECO:0000313" key="6">
    <source>
        <dbReference type="Proteomes" id="UP000501128"/>
    </source>
</evidence>
<gene>
    <name evidence="5" type="ORF">HH216_01010</name>
</gene>
<feature type="region of interest" description="Disordered" evidence="2">
    <location>
        <begin position="598"/>
        <end position="619"/>
    </location>
</feature>
<keyword evidence="1" id="KW-0378">Hydrolase</keyword>
<evidence type="ECO:0000259" key="4">
    <source>
        <dbReference type="Pfam" id="PF03629"/>
    </source>
</evidence>
<dbReference type="InterPro" id="IPR001434">
    <property type="entry name" value="OmcB-like_DUF11"/>
</dbReference>
<dbReference type="AlphaFoldDB" id="A0A7L5DRW1"/>
<dbReference type="KEGG" id="srho:HH216_01010"/>
<dbReference type="InterPro" id="IPR036514">
    <property type="entry name" value="SGNH_hydro_sf"/>
</dbReference>
<dbReference type="InterPro" id="IPR005181">
    <property type="entry name" value="SASA"/>
</dbReference>
<dbReference type="InterPro" id="IPR051172">
    <property type="entry name" value="Chlamydia_OmcB"/>
</dbReference>
<dbReference type="Gene3D" id="3.40.50.1110">
    <property type="entry name" value="SGNH hydrolase"/>
    <property type="match status" value="1"/>
</dbReference>
<feature type="compositionally biased region" description="Polar residues" evidence="2">
    <location>
        <begin position="757"/>
        <end position="775"/>
    </location>
</feature>
<proteinExistence type="predicted"/>